<gene>
    <name evidence="1" type="ORF">CLLU_09730</name>
</gene>
<sequence length="75" mass="8687">MNYKFEYKTDEEKTNILNQNKDKVLIEEQNLFTGNFLIFSDVKPLENQISELQDNQLILMNAIADLYAALPTSTT</sequence>
<dbReference type="OrthoDB" id="1739649at2"/>
<protein>
    <submittedName>
        <fullName evidence="1">Uncharacterized protein</fullName>
    </submittedName>
</protein>
<organism evidence="1 2">
    <name type="scientific">Clostridium luticellarii</name>
    <dbReference type="NCBI Taxonomy" id="1691940"/>
    <lineage>
        <taxon>Bacteria</taxon>
        <taxon>Bacillati</taxon>
        <taxon>Bacillota</taxon>
        <taxon>Clostridia</taxon>
        <taxon>Eubacteriales</taxon>
        <taxon>Clostridiaceae</taxon>
        <taxon>Clostridium</taxon>
    </lineage>
</organism>
<comment type="caution">
    <text evidence="1">The sequence shown here is derived from an EMBL/GenBank/DDBJ whole genome shotgun (WGS) entry which is preliminary data.</text>
</comment>
<dbReference type="AlphaFoldDB" id="A0A2T0BQ32"/>
<dbReference type="EMBL" id="PVXP01000009">
    <property type="protein sequence ID" value="PRR85945.1"/>
    <property type="molecule type" value="Genomic_DNA"/>
</dbReference>
<evidence type="ECO:0000313" key="2">
    <source>
        <dbReference type="Proteomes" id="UP000237798"/>
    </source>
</evidence>
<dbReference type="Proteomes" id="UP000237798">
    <property type="component" value="Unassembled WGS sequence"/>
</dbReference>
<accession>A0A2T0BQ32</accession>
<reference evidence="1 2" key="1">
    <citation type="submission" date="2018-03" db="EMBL/GenBank/DDBJ databases">
        <title>Genome sequence of Clostridium luticellarii DSM 29923.</title>
        <authorList>
            <person name="Poehlein A."/>
            <person name="Daniel R."/>
        </authorList>
    </citation>
    <scope>NUCLEOTIDE SEQUENCE [LARGE SCALE GENOMIC DNA]</scope>
    <source>
        <strain evidence="1 2">DSM 29923</strain>
    </source>
</reference>
<keyword evidence="2" id="KW-1185">Reference proteome</keyword>
<proteinExistence type="predicted"/>
<name>A0A2T0BQ32_9CLOT</name>
<dbReference type="RefSeq" id="WP_106008460.1">
    <property type="nucleotide sequence ID" value="NZ_PVXP01000009.1"/>
</dbReference>
<evidence type="ECO:0000313" key="1">
    <source>
        <dbReference type="EMBL" id="PRR85945.1"/>
    </source>
</evidence>